<protein>
    <recommendedName>
        <fullName evidence="5 17">Succinate dehydrogenase hydrophobic membrane anchor subunit</fullName>
    </recommendedName>
</protein>
<dbReference type="PIRSF" id="PIRSF000169">
    <property type="entry name" value="SDH_D"/>
    <property type="match status" value="1"/>
</dbReference>
<keyword evidence="20" id="KW-1185">Reference proteome</keyword>
<comment type="subcellular location">
    <subcellularLocation>
        <location evidence="3 17">Cell inner membrane</location>
        <topology evidence="3 17">Multi-pass membrane protein</topology>
    </subcellularLocation>
</comment>
<feature type="transmembrane region" description="Helical" evidence="18">
    <location>
        <begin position="59"/>
        <end position="79"/>
    </location>
</feature>
<comment type="pathway">
    <text evidence="4 17">Carbohydrate metabolism; tricarboxylic acid cycle.</text>
</comment>
<gene>
    <name evidence="19" type="primary">sdhD</name>
    <name evidence="19" type="ORF">GCM10022278_40090</name>
</gene>
<dbReference type="PANTHER" id="PTHR38689:SF1">
    <property type="entry name" value="SUCCINATE DEHYDROGENASE HYDROPHOBIC MEMBRANE ANCHOR SUBUNIT"/>
    <property type="match status" value="1"/>
</dbReference>
<evidence type="ECO:0000256" key="5">
    <source>
        <dbReference type="ARBA" id="ARBA00019425"/>
    </source>
</evidence>
<keyword evidence="8 17" id="KW-0997">Cell inner membrane</keyword>
<keyword evidence="10" id="KW-0349">Heme</keyword>
<keyword evidence="7 17" id="KW-1003">Cell membrane</keyword>
<organism evidence="19 20">
    <name type="scientific">Allohahella marinimesophila</name>
    <dbReference type="NCBI Taxonomy" id="1054972"/>
    <lineage>
        <taxon>Bacteria</taxon>
        <taxon>Pseudomonadati</taxon>
        <taxon>Pseudomonadota</taxon>
        <taxon>Gammaproteobacteria</taxon>
        <taxon>Oceanospirillales</taxon>
        <taxon>Hahellaceae</taxon>
        <taxon>Allohahella</taxon>
    </lineage>
</organism>
<feature type="transmembrane region" description="Helical" evidence="18">
    <location>
        <begin position="21"/>
        <end position="39"/>
    </location>
</feature>
<dbReference type="Proteomes" id="UP001501337">
    <property type="component" value="Unassembled WGS sequence"/>
</dbReference>
<evidence type="ECO:0000256" key="17">
    <source>
        <dbReference type="PIRNR" id="PIRNR000169"/>
    </source>
</evidence>
<keyword evidence="16 17" id="KW-0472">Membrane</keyword>
<dbReference type="EMBL" id="BAABBO010000024">
    <property type="protein sequence ID" value="GAA3979573.1"/>
    <property type="molecule type" value="Genomic_DNA"/>
</dbReference>
<evidence type="ECO:0000256" key="14">
    <source>
        <dbReference type="ARBA" id="ARBA00022989"/>
    </source>
</evidence>
<evidence type="ECO:0000256" key="13">
    <source>
        <dbReference type="ARBA" id="ARBA00022982"/>
    </source>
</evidence>
<dbReference type="NCBIfam" id="TIGR02968">
    <property type="entry name" value="succ_dehyd_anc"/>
    <property type="match status" value="1"/>
</dbReference>
<keyword evidence="12" id="KW-0479">Metal-binding</keyword>
<evidence type="ECO:0000256" key="15">
    <source>
        <dbReference type="ARBA" id="ARBA00023004"/>
    </source>
</evidence>
<keyword evidence="9 17" id="KW-0816">Tricarboxylic acid cycle</keyword>
<keyword evidence="14 18" id="KW-1133">Transmembrane helix</keyword>
<proteinExistence type="predicted"/>
<dbReference type="InterPro" id="IPR014312">
    <property type="entry name" value="Succ_DH_anchor"/>
</dbReference>
<evidence type="ECO:0000256" key="4">
    <source>
        <dbReference type="ARBA" id="ARBA00005163"/>
    </source>
</evidence>
<evidence type="ECO:0000256" key="12">
    <source>
        <dbReference type="ARBA" id="ARBA00022723"/>
    </source>
</evidence>
<dbReference type="PANTHER" id="PTHR38689">
    <property type="entry name" value="SUCCINATE DEHYDROGENASE HYDROPHOBIC MEMBRANE ANCHOR SUBUNIT"/>
    <property type="match status" value="1"/>
</dbReference>
<dbReference type="CDD" id="cd03494">
    <property type="entry name" value="SQR_TypeC_SdhD"/>
    <property type="match status" value="1"/>
</dbReference>
<evidence type="ECO:0000256" key="1">
    <source>
        <dbReference type="ARBA" id="ARBA00001971"/>
    </source>
</evidence>
<evidence type="ECO:0000256" key="18">
    <source>
        <dbReference type="SAM" id="Phobius"/>
    </source>
</evidence>
<dbReference type="RefSeq" id="WP_344809782.1">
    <property type="nucleotide sequence ID" value="NZ_BAABBO010000024.1"/>
</dbReference>
<dbReference type="InterPro" id="IPR034804">
    <property type="entry name" value="SQR/QFR_C/D"/>
</dbReference>
<evidence type="ECO:0000313" key="20">
    <source>
        <dbReference type="Proteomes" id="UP001501337"/>
    </source>
</evidence>
<dbReference type="Gene3D" id="1.20.1300.10">
    <property type="entry name" value="Fumarate reductase/succinate dehydrogenase, transmembrane subunit"/>
    <property type="match status" value="1"/>
</dbReference>
<keyword evidence="6 17" id="KW-0813">Transport</keyword>
<comment type="function">
    <text evidence="2 17">Membrane-anchoring subunit of succinate dehydrogenase (SDH).</text>
</comment>
<evidence type="ECO:0000256" key="11">
    <source>
        <dbReference type="ARBA" id="ARBA00022692"/>
    </source>
</evidence>
<evidence type="ECO:0000256" key="10">
    <source>
        <dbReference type="ARBA" id="ARBA00022617"/>
    </source>
</evidence>
<dbReference type="InterPro" id="IPR000701">
    <property type="entry name" value="SuccDH_FuR_B_TM-su"/>
</dbReference>
<keyword evidence="15" id="KW-0408">Iron</keyword>
<comment type="cofactor">
    <cofactor evidence="1">
        <name>heme</name>
        <dbReference type="ChEBI" id="CHEBI:30413"/>
    </cofactor>
</comment>
<feature type="transmembrane region" description="Helical" evidence="18">
    <location>
        <begin position="91"/>
        <end position="113"/>
    </location>
</feature>
<name>A0ABP7QB13_9GAMM</name>
<dbReference type="SUPFAM" id="SSF81343">
    <property type="entry name" value="Fumarate reductase respiratory complex transmembrane subunits"/>
    <property type="match status" value="1"/>
</dbReference>
<evidence type="ECO:0000256" key="9">
    <source>
        <dbReference type="ARBA" id="ARBA00022532"/>
    </source>
</evidence>
<keyword evidence="11 18" id="KW-0812">Transmembrane</keyword>
<evidence type="ECO:0000256" key="2">
    <source>
        <dbReference type="ARBA" id="ARBA00004050"/>
    </source>
</evidence>
<evidence type="ECO:0000256" key="8">
    <source>
        <dbReference type="ARBA" id="ARBA00022519"/>
    </source>
</evidence>
<evidence type="ECO:0000256" key="3">
    <source>
        <dbReference type="ARBA" id="ARBA00004429"/>
    </source>
</evidence>
<evidence type="ECO:0000313" key="19">
    <source>
        <dbReference type="EMBL" id="GAA3979573.1"/>
    </source>
</evidence>
<comment type="caution">
    <text evidence="19">The sequence shown here is derived from an EMBL/GenBank/DDBJ whole genome shotgun (WGS) entry which is preliminary data.</text>
</comment>
<sequence length="115" mass="13009">MVTTITNFGRSGPYDWLIQRATAVILGVYTIFLFGYFVFSGDISYVEWKSLFEATWMRIFSLLALLALGAHAWIGMWTVATDYLHNGFVKFIAQAVGGVILFVYVVWGVQILWGL</sequence>
<evidence type="ECO:0000256" key="6">
    <source>
        <dbReference type="ARBA" id="ARBA00022448"/>
    </source>
</evidence>
<dbReference type="Pfam" id="PF01127">
    <property type="entry name" value="Sdh_cyt"/>
    <property type="match status" value="1"/>
</dbReference>
<accession>A0ABP7QB13</accession>
<keyword evidence="13 17" id="KW-0249">Electron transport</keyword>
<reference evidence="20" key="1">
    <citation type="journal article" date="2019" name="Int. J. Syst. Evol. Microbiol.">
        <title>The Global Catalogue of Microorganisms (GCM) 10K type strain sequencing project: providing services to taxonomists for standard genome sequencing and annotation.</title>
        <authorList>
            <consortium name="The Broad Institute Genomics Platform"/>
            <consortium name="The Broad Institute Genome Sequencing Center for Infectious Disease"/>
            <person name="Wu L."/>
            <person name="Ma J."/>
        </authorList>
    </citation>
    <scope>NUCLEOTIDE SEQUENCE [LARGE SCALE GENOMIC DNA]</scope>
    <source>
        <strain evidence="20">JCM 17555</strain>
    </source>
</reference>
<evidence type="ECO:0000256" key="16">
    <source>
        <dbReference type="ARBA" id="ARBA00023136"/>
    </source>
</evidence>
<evidence type="ECO:0000256" key="7">
    <source>
        <dbReference type="ARBA" id="ARBA00022475"/>
    </source>
</evidence>